<evidence type="ECO:0000313" key="1">
    <source>
        <dbReference type="EMBL" id="UOQ18797.1"/>
    </source>
</evidence>
<organism evidence="1 2">
    <name type="scientific">Olene mendosa nucleopolyhedrovirus</name>
    <dbReference type="NCBI Taxonomy" id="2933796"/>
    <lineage>
        <taxon>Viruses</taxon>
        <taxon>Viruses incertae sedis</taxon>
        <taxon>Naldaviricetes</taxon>
        <taxon>Lefavirales</taxon>
        <taxon>Baculoviridae</taxon>
        <taxon>Alphabaculovirus</taxon>
        <taxon>Alphabaculovirus olmendosae</taxon>
    </lineage>
</organism>
<name>A0AAX3AV26_9ABAC</name>
<dbReference type="GeneID" id="80544192"/>
<keyword evidence="2" id="KW-1185">Reference proteome</keyword>
<evidence type="ECO:0000313" key="2">
    <source>
        <dbReference type="Proteomes" id="UP001157381"/>
    </source>
</evidence>
<dbReference type="RefSeq" id="YP_010805298.1">
    <property type="nucleotide sequence ID" value="NC_077147.1"/>
</dbReference>
<reference evidence="1 2" key="1">
    <citation type="journal article" date="2022" name="Virus Genes">
        <title>The complete genome sequence of an alphabaculovirus from the brown tussock moth, Olene mendosa Hubner, expands our knowledge of lymantriine baculovirus diversity and evolution.</title>
        <authorList>
            <person name="Harrison R.L."/>
            <person name="Rowley D.L."/>
        </authorList>
    </citation>
    <scope>NUCLEOTIDE SEQUENCE [LARGE SCALE GENOMIC DNA]</scope>
    <source>
        <strain evidence="1">435</strain>
    </source>
</reference>
<evidence type="ECO:0008006" key="3">
    <source>
        <dbReference type="Google" id="ProtNLM"/>
    </source>
</evidence>
<accession>A0AAX3AV26</accession>
<sequence>MISVTVRILGVWHLNRFILTSYYSEHRSLRVVDERVGAHRGVQRVGVRVSLRIRRRRTAVVAGAARLKQHHQQYYNHETDEHRHERARVEERGIVGHESRRRVSVRGTQFLHVGIRASVQSALA</sequence>
<dbReference type="KEGG" id="vg:80544192"/>
<dbReference type="Proteomes" id="UP001157381">
    <property type="component" value="Segment"/>
</dbReference>
<protein>
    <recommendedName>
        <fullName evidence="3">Secreted protein</fullName>
    </recommendedName>
</protein>
<dbReference type="EMBL" id="MZ766431">
    <property type="protein sequence ID" value="UOQ18797.1"/>
    <property type="molecule type" value="Genomic_DNA"/>
</dbReference>
<proteinExistence type="predicted"/>